<dbReference type="InterPro" id="IPR001296">
    <property type="entry name" value="Glyco_trans_1"/>
</dbReference>
<sequence length="390" mass="44630">MPDRNPLKRPINVLHLVVTLPVGGIEQRLKELVLRYSKEEFRPIVCCLRDKSVIGREIERHGIEVIELDRMRRHQFDPILVWKLYRLMLEREIQVVATDEYHASLYGRLGARWAKVPAVVSTVHNVYRRKLSHRFRINRVLARWSDRIIAVSNRVKADLLRFDRVSPSKVEVVPNGIDPRRFEDLSPKAEARKKLSLPENAFLIGTVGRLSIAKGHHDLLSAFRLLMDEEGRPDLRLVLIGDGPLREELTQTVQQMGLEKVVFFLGTRRDVPDCLSALDLFVFPSLWEGQGIALVEAMAARLPIVCADYEGAREIVSDGVEALLVEPKEPRRLKEGIVRLLRDEGLGRSLSAAARSRAVTDFSVQGMVREHERFYKEILRTKGILLDGRQ</sequence>
<dbReference type="PANTHER" id="PTHR45947">
    <property type="entry name" value="SULFOQUINOVOSYL TRANSFERASE SQD2"/>
    <property type="match status" value="1"/>
</dbReference>
<dbReference type="SUPFAM" id="SSF53756">
    <property type="entry name" value="UDP-Glycosyltransferase/glycogen phosphorylase"/>
    <property type="match status" value="1"/>
</dbReference>
<evidence type="ECO:0000259" key="2">
    <source>
        <dbReference type="Pfam" id="PF13439"/>
    </source>
</evidence>
<dbReference type="Gene3D" id="3.40.50.2000">
    <property type="entry name" value="Glycogen Phosphorylase B"/>
    <property type="match status" value="2"/>
</dbReference>
<keyword evidence="3" id="KW-0808">Transferase</keyword>
<evidence type="ECO:0000313" key="3">
    <source>
        <dbReference type="EMBL" id="NKE70975.1"/>
    </source>
</evidence>
<comment type="caution">
    <text evidence="3">The sequence shown here is derived from an EMBL/GenBank/DDBJ whole genome shotgun (WGS) entry which is preliminary data.</text>
</comment>
<dbReference type="Pfam" id="PF13439">
    <property type="entry name" value="Glyco_transf_4"/>
    <property type="match status" value="1"/>
</dbReference>
<dbReference type="EMBL" id="VTOW01000002">
    <property type="protein sequence ID" value="NKE70975.1"/>
    <property type="molecule type" value="Genomic_DNA"/>
</dbReference>
<accession>A0A7X6IB12</accession>
<feature type="domain" description="Glycosyl transferase family 1" evidence="1">
    <location>
        <begin position="188"/>
        <end position="356"/>
    </location>
</feature>
<keyword evidence="4" id="KW-1185">Reference proteome</keyword>
<dbReference type="InterPro" id="IPR028098">
    <property type="entry name" value="Glyco_trans_4-like_N"/>
</dbReference>
<dbReference type="Proteomes" id="UP000534783">
    <property type="component" value="Unassembled WGS sequence"/>
</dbReference>
<organism evidence="3 4">
    <name type="scientific">Candidatus Manganitrophus noduliformans</name>
    <dbReference type="NCBI Taxonomy" id="2606439"/>
    <lineage>
        <taxon>Bacteria</taxon>
        <taxon>Pseudomonadati</taxon>
        <taxon>Nitrospirota</taxon>
        <taxon>Nitrospiria</taxon>
        <taxon>Candidatus Troglogloeales</taxon>
        <taxon>Candidatus Manganitrophaceae</taxon>
        <taxon>Candidatus Manganitrophus</taxon>
    </lineage>
</organism>
<dbReference type="PANTHER" id="PTHR45947:SF3">
    <property type="entry name" value="SULFOQUINOVOSYL TRANSFERASE SQD2"/>
    <property type="match status" value="1"/>
</dbReference>
<dbReference type="AlphaFoldDB" id="A0A7X6IB12"/>
<gene>
    <name evidence="3" type="ORF">MNODULE_09520</name>
</gene>
<dbReference type="InterPro" id="IPR050194">
    <property type="entry name" value="Glycosyltransferase_grp1"/>
</dbReference>
<reference evidence="3 4" key="1">
    <citation type="journal article" date="2020" name="Nature">
        <title>Bacterial chemolithoautotrophy via manganese oxidation.</title>
        <authorList>
            <person name="Yu H."/>
            <person name="Leadbetter J.R."/>
        </authorList>
    </citation>
    <scope>NUCLEOTIDE SEQUENCE [LARGE SCALE GENOMIC DNA]</scope>
    <source>
        <strain evidence="3 4">Mn-1</strain>
    </source>
</reference>
<feature type="domain" description="Glycosyltransferase subfamily 4-like N-terminal" evidence="2">
    <location>
        <begin position="22"/>
        <end position="181"/>
    </location>
</feature>
<name>A0A7X6IB12_9BACT</name>
<dbReference type="RefSeq" id="WP_168059320.1">
    <property type="nucleotide sequence ID" value="NZ_VTOW01000002.1"/>
</dbReference>
<dbReference type="GO" id="GO:0016757">
    <property type="term" value="F:glycosyltransferase activity"/>
    <property type="evidence" value="ECO:0007669"/>
    <property type="project" value="InterPro"/>
</dbReference>
<evidence type="ECO:0000313" key="4">
    <source>
        <dbReference type="Proteomes" id="UP000534783"/>
    </source>
</evidence>
<evidence type="ECO:0000259" key="1">
    <source>
        <dbReference type="Pfam" id="PF00534"/>
    </source>
</evidence>
<dbReference type="Pfam" id="PF00534">
    <property type="entry name" value="Glycos_transf_1"/>
    <property type="match status" value="1"/>
</dbReference>
<proteinExistence type="predicted"/>
<protein>
    <submittedName>
        <fullName evidence="3">Glycosyltransferase</fullName>
    </submittedName>
</protein>